<feature type="region of interest" description="Disordered" evidence="4">
    <location>
        <begin position="581"/>
        <end position="640"/>
    </location>
</feature>
<name>K3WHD6_GLOUD</name>
<dbReference type="PANTHER" id="PTHR21373:SF0">
    <property type="entry name" value="N-ALPHA-ACETYLTRANSFERASE 35, NATC AUXILIARY SUBUNIT"/>
    <property type="match status" value="1"/>
</dbReference>
<evidence type="ECO:0000259" key="6">
    <source>
        <dbReference type="Pfam" id="PF25789"/>
    </source>
</evidence>
<dbReference type="InterPro" id="IPR057983">
    <property type="entry name" value="NAA35-like_N"/>
</dbReference>
<evidence type="ECO:0000313" key="7">
    <source>
        <dbReference type="EnsemblProtists" id="PYU1_T004378"/>
    </source>
</evidence>
<dbReference type="AlphaFoldDB" id="K3WHD6"/>
<dbReference type="Pfam" id="PF25789">
    <property type="entry name" value="TPR_NAA35"/>
    <property type="match status" value="1"/>
</dbReference>
<feature type="compositionally biased region" description="Low complexity" evidence="4">
    <location>
        <begin position="248"/>
        <end position="259"/>
    </location>
</feature>
<feature type="compositionally biased region" description="Low complexity" evidence="4">
    <location>
        <begin position="622"/>
        <end position="639"/>
    </location>
</feature>
<evidence type="ECO:0000256" key="2">
    <source>
        <dbReference type="ARBA" id="ARBA00006289"/>
    </source>
</evidence>
<dbReference type="STRING" id="431595.K3WHD6"/>
<keyword evidence="3" id="KW-0963">Cytoplasm</keyword>
<reference evidence="8" key="1">
    <citation type="journal article" date="2010" name="Genome Biol.">
        <title>Genome sequence of the necrotrophic plant pathogen Pythium ultimum reveals original pathogenicity mechanisms and effector repertoire.</title>
        <authorList>
            <person name="Levesque C.A."/>
            <person name="Brouwer H."/>
            <person name="Cano L."/>
            <person name="Hamilton J.P."/>
            <person name="Holt C."/>
            <person name="Huitema E."/>
            <person name="Raffaele S."/>
            <person name="Robideau G.P."/>
            <person name="Thines M."/>
            <person name="Win J."/>
            <person name="Zerillo M.M."/>
            <person name="Beakes G.W."/>
            <person name="Boore J.L."/>
            <person name="Busam D."/>
            <person name="Dumas B."/>
            <person name="Ferriera S."/>
            <person name="Fuerstenberg S.I."/>
            <person name="Gachon C.M."/>
            <person name="Gaulin E."/>
            <person name="Govers F."/>
            <person name="Grenville-Briggs L."/>
            <person name="Horner N."/>
            <person name="Hostetler J."/>
            <person name="Jiang R.H."/>
            <person name="Johnson J."/>
            <person name="Krajaejun T."/>
            <person name="Lin H."/>
            <person name="Meijer H.J."/>
            <person name="Moore B."/>
            <person name="Morris P."/>
            <person name="Phuntmart V."/>
            <person name="Puiu D."/>
            <person name="Shetty J."/>
            <person name="Stajich J.E."/>
            <person name="Tripathy S."/>
            <person name="Wawra S."/>
            <person name="van West P."/>
            <person name="Whitty B.R."/>
            <person name="Coutinho P.M."/>
            <person name="Henrissat B."/>
            <person name="Martin F."/>
            <person name="Thomas P.D."/>
            <person name="Tyler B.M."/>
            <person name="De Vries R.P."/>
            <person name="Kamoun S."/>
            <person name="Yandell M."/>
            <person name="Tisserat N."/>
            <person name="Buell C.R."/>
        </authorList>
    </citation>
    <scope>NUCLEOTIDE SEQUENCE</scope>
    <source>
        <strain evidence="8">DAOM:BR144</strain>
    </source>
</reference>
<feature type="domain" description="NAA35-like TPR repeats" evidence="6">
    <location>
        <begin position="380"/>
        <end position="843"/>
    </location>
</feature>
<organism evidence="7 8">
    <name type="scientific">Globisporangium ultimum (strain ATCC 200006 / CBS 805.95 / DAOM BR144)</name>
    <name type="common">Pythium ultimum</name>
    <dbReference type="NCBI Taxonomy" id="431595"/>
    <lineage>
        <taxon>Eukaryota</taxon>
        <taxon>Sar</taxon>
        <taxon>Stramenopiles</taxon>
        <taxon>Oomycota</taxon>
        <taxon>Peronosporomycetes</taxon>
        <taxon>Pythiales</taxon>
        <taxon>Pythiaceae</taxon>
        <taxon>Globisporangium</taxon>
    </lineage>
</organism>
<dbReference type="InterPro" id="IPR007244">
    <property type="entry name" value="Naa35_N"/>
</dbReference>
<dbReference type="eggNOG" id="KOG2343">
    <property type="taxonomic scope" value="Eukaryota"/>
</dbReference>
<evidence type="ECO:0000256" key="3">
    <source>
        <dbReference type="ARBA" id="ARBA00022490"/>
    </source>
</evidence>
<sequence length="850" mass="94256">MNDTLRVQNAGDATPWQDLTELFASAAKELKVGQMVHLSNFNLFDSMSALELMDPKMDSGMLINGAVPQPISVRMKNGSIALAFTSARDVLATIDELFRCESGWFNGQPLQQTLLTSVYLHKEPINALLSQLVSFDDLIARTDIEEVLQHKLAAKTAAETLLLVMSTVCLVMLKTDIIVRDVVVRGDIYEEEDFSPANGFDIGILEAFSYDTVQALLRFTEQRLEAVLVEQKAAASSKKSSKKKGNKKATAATSESSSGGYEGLHQSARIGSLICEALLRRVRLRRALFEAFTGLGTAEGPSLDLQRARDQFQQTKELLVGLETEQLELDQECFSGKPFGVDKTISRLLLSGSPPRDIKIPSLDDAIVIQKKLMDQLVAACSPAEWSSMEELRIFLSDFSRQQPNIIARSYVLLFLYANQKIYAKYSFTEWLSASMVMNGVPSVLMSTQEGVLFSTRVIETLYESLKLYLHNRSRQRARIEYLLEEWSVLQLEAAGIDDKFTTEMAIPKTAYPRYFTAWTLEQAVLLMIHYILLGFELDLYAPSEYGTVYWYLDYLHGSRLQNLNVTWQFVEKMKQLMPARKPAAPKASETDAPAPTAPAETSEPDAKTLSKKSKHGKSKKSPAAAPNAPAAAAATNGPVKDVDSTKARFLREINYNEMQRSVMRAYFQLFSALEREQLVQVVTPTYSSTLIRFEHRFAAFQSIHFPAALTHDDYLKNSDFSPYKVDLIYKSAEECFKVARAHGEELLTSGNINAGTSSSSSCTGSHVSVIHGAEVEALMKVAISNSVALLRRDQLPQVSGSASKQQHKKAQKNGAASAPPSATAVATITQLDFSVHPHFPVVVFPERKA</sequence>
<dbReference type="InterPro" id="IPR057982">
    <property type="entry name" value="TPR_NAA35"/>
</dbReference>
<dbReference type="GO" id="GO:0031417">
    <property type="term" value="C:NatC complex"/>
    <property type="evidence" value="ECO:0007669"/>
    <property type="project" value="InterPro"/>
</dbReference>
<feature type="domain" description="NAA35-like N-terminal" evidence="5">
    <location>
        <begin position="33"/>
        <end position="213"/>
    </location>
</feature>
<feature type="region of interest" description="Disordered" evidence="4">
    <location>
        <begin position="799"/>
        <end position="822"/>
    </location>
</feature>
<feature type="region of interest" description="Disordered" evidence="4">
    <location>
        <begin position="239"/>
        <end position="261"/>
    </location>
</feature>
<feature type="compositionally biased region" description="Low complexity" evidence="4">
    <location>
        <begin position="591"/>
        <end position="602"/>
    </location>
</feature>
<dbReference type="Proteomes" id="UP000019132">
    <property type="component" value="Unassembled WGS sequence"/>
</dbReference>
<comment type="subcellular location">
    <subcellularLocation>
        <location evidence="1">Cytoplasm</location>
    </subcellularLocation>
</comment>
<keyword evidence="8" id="KW-1185">Reference proteome</keyword>
<dbReference type="VEuPathDB" id="FungiDB:PYU1_G004368"/>
<reference evidence="8" key="2">
    <citation type="submission" date="2010-04" db="EMBL/GenBank/DDBJ databases">
        <authorList>
            <person name="Buell R."/>
            <person name="Hamilton J."/>
            <person name="Hostetler J."/>
        </authorList>
    </citation>
    <scope>NUCLEOTIDE SEQUENCE [LARGE SCALE GENOMIC DNA]</scope>
    <source>
        <strain evidence="8">DAOM:BR144</strain>
    </source>
</reference>
<proteinExistence type="inferred from homology"/>
<feature type="compositionally biased region" description="Basic residues" evidence="4">
    <location>
        <begin position="610"/>
        <end position="621"/>
    </location>
</feature>
<dbReference type="PANTHER" id="PTHR21373">
    <property type="entry name" value="GLUCOSE REPRESSIBLE PROTEIN MAK10"/>
    <property type="match status" value="1"/>
</dbReference>
<evidence type="ECO:0008006" key="9">
    <source>
        <dbReference type="Google" id="ProtNLM"/>
    </source>
</evidence>
<dbReference type="OMA" id="QMEWIVQ"/>
<dbReference type="HOGENOM" id="CLU_011757_0_0_1"/>
<comment type="similarity">
    <text evidence="2">Belongs to the MAK10 family.</text>
</comment>
<evidence type="ECO:0000259" key="5">
    <source>
        <dbReference type="Pfam" id="PF04112"/>
    </source>
</evidence>
<dbReference type="Pfam" id="PF04112">
    <property type="entry name" value="Mak10"/>
    <property type="match status" value="1"/>
</dbReference>
<evidence type="ECO:0000313" key="8">
    <source>
        <dbReference type="Proteomes" id="UP000019132"/>
    </source>
</evidence>
<dbReference type="EMBL" id="GL376631">
    <property type="status" value="NOT_ANNOTATED_CDS"/>
    <property type="molecule type" value="Genomic_DNA"/>
</dbReference>
<reference evidence="7" key="3">
    <citation type="submission" date="2015-02" db="UniProtKB">
        <authorList>
            <consortium name="EnsemblProtists"/>
        </authorList>
    </citation>
    <scope>IDENTIFICATION</scope>
    <source>
        <strain evidence="7">DAOM BR144</strain>
    </source>
</reference>
<accession>K3WHD6</accession>
<dbReference type="EnsemblProtists" id="PYU1_T004378">
    <property type="protein sequence ID" value="PYU1_T004378"/>
    <property type="gene ID" value="PYU1_G004368"/>
</dbReference>
<protein>
    <recommendedName>
        <fullName evidence="9">N-alpha-acetyltransferase 35, NatC auxiliary subunit</fullName>
    </recommendedName>
</protein>
<evidence type="ECO:0000256" key="1">
    <source>
        <dbReference type="ARBA" id="ARBA00004496"/>
    </source>
</evidence>
<evidence type="ECO:0000256" key="4">
    <source>
        <dbReference type="SAM" id="MobiDB-lite"/>
    </source>
</evidence>
<dbReference type="InParanoid" id="K3WHD6"/>